<gene>
    <name evidence="1" type="ORF">CALMAC_LOCUS14462</name>
</gene>
<evidence type="ECO:0000313" key="1">
    <source>
        <dbReference type="EMBL" id="VEN55227.1"/>
    </source>
</evidence>
<organism evidence="1 2">
    <name type="scientific">Callosobruchus maculatus</name>
    <name type="common">Southern cowpea weevil</name>
    <name type="synonym">Pulse bruchid</name>
    <dbReference type="NCBI Taxonomy" id="64391"/>
    <lineage>
        <taxon>Eukaryota</taxon>
        <taxon>Metazoa</taxon>
        <taxon>Ecdysozoa</taxon>
        <taxon>Arthropoda</taxon>
        <taxon>Hexapoda</taxon>
        <taxon>Insecta</taxon>
        <taxon>Pterygota</taxon>
        <taxon>Neoptera</taxon>
        <taxon>Endopterygota</taxon>
        <taxon>Coleoptera</taxon>
        <taxon>Polyphaga</taxon>
        <taxon>Cucujiformia</taxon>
        <taxon>Chrysomeloidea</taxon>
        <taxon>Chrysomelidae</taxon>
        <taxon>Bruchinae</taxon>
        <taxon>Bruchini</taxon>
        <taxon>Callosobruchus</taxon>
    </lineage>
</organism>
<sequence>MKHICGIF</sequence>
<dbReference type="EMBL" id="CAACVG010010193">
    <property type="protein sequence ID" value="VEN55227.1"/>
    <property type="molecule type" value="Genomic_DNA"/>
</dbReference>
<dbReference type="Proteomes" id="UP000410492">
    <property type="component" value="Unassembled WGS sequence"/>
</dbReference>
<keyword evidence="2" id="KW-1185">Reference proteome</keyword>
<reference evidence="1 2" key="1">
    <citation type="submission" date="2019-01" db="EMBL/GenBank/DDBJ databases">
        <authorList>
            <person name="Sayadi A."/>
        </authorList>
    </citation>
    <scope>NUCLEOTIDE SEQUENCE [LARGE SCALE GENOMIC DNA]</scope>
</reference>
<proteinExistence type="predicted"/>
<accession>A0A653D7C9</accession>
<evidence type="ECO:0000313" key="2">
    <source>
        <dbReference type="Proteomes" id="UP000410492"/>
    </source>
</evidence>
<protein>
    <submittedName>
        <fullName evidence="1">Uncharacterized protein</fullName>
    </submittedName>
</protein>
<name>A0A653D7C9_CALMS</name>